<dbReference type="AlphaFoldDB" id="A0A2P5EF17"/>
<dbReference type="OrthoDB" id="10285478at2759"/>
<sequence length="100" mass="11221">LTKILYKNYLRYGKLPVLFLTMQQVAGENILQILQLDGKFKRNDVSCHLSCTLVSAETKFLSSSKCSSFDIWSESRRLVINSSCSQLKGPDACSASIVQR</sequence>
<name>A0A2P5EF17_TREOI</name>
<reference evidence="2" key="1">
    <citation type="submission" date="2016-06" db="EMBL/GenBank/DDBJ databases">
        <title>Parallel loss of symbiosis genes in relatives of nitrogen-fixing non-legume Parasponia.</title>
        <authorList>
            <person name="Van Velzen R."/>
            <person name="Holmer R."/>
            <person name="Bu F."/>
            <person name="Rutten L."/>
            <person name="Van Zeijl A."/>
            <person name="Liu W."/>
            <person name="Santuari L."/>
            <person name="Cao Q."/>
            <person name="Sharma T."/>
            <person name="Shen D."/>
            <person name="Roswanjaya Y."/>
            <person name="Wardhani T."/>
            <person name="Kalhor M.S."/>
            <person name="Jansen J."/>
            <person name="Van den Hoogen J."/>
            <person name="Gungor B."/>
            <person name="Hartog M."/>
            <person name="Hontelez J."/>
            <person name="Verver J."/>
            <person name="Yang W.-C."/>
            <person name="Schijlen E."/>
            <person name="Repin R."/>
            <person name="Schilthuizen M."/>
            <person name="Schranz E."/>
            <person name="Heidstra R."/>
            <person name="Miyata K."/>
            <person name="Fedorova E."/>
            <person name="Kohlen W."/>
            <person name="Bisseling T."/>
            <person name="Smit S."/>
            <person name="Geurts R."/>
        </authorList>
    </citation>
    <scope>NUCLEOTIDE SEQUENCE [LARGE SCALE GENOMIC DNA]</scope>
    <source>
        <strain evidence="2">cv. RG33-2</strain>
    </source>
</reference>
<feature type="non-terminal residue" evidence="1">
    <location>
        <position position="1"/>
    </location>
</feature>
<dbReference type="EMBL" id="JXTC01000168">
    <property type="protein sequence ID" value="PON84112.1"/>
    <property type="molecule type" value="Genomic_DNA"/>
</dbReference>
<evidence type="ECO:0000313" key="2">
    <source>
        <dbReference type="Proteomes" id="UP000237000"/>
    </source>
</evidence>
<keyword evidence="2" id="KW-1185">Reference proteome</keyword>
<organism evidence="1 2">
    <name type="scientific">Trema orientale</name>
    <name type="common">Charcoal tree</name>
    <name type="synonym">Celtis orientalis</name>
    <dbReference type="NCBI Taxonomy" id="63057"/>
    <lineage>
        <taxon>Eukaryota</taxon>
        <taxon>Viridiplantae</taxon>
        <taxon>Streptophyta</taxon>
        <taxon>Embryophyta</taxon>
        <taxon>Tracheophyta</taxon>
        <taxon>Spermatophyta</taxon>
        <taxon>Magnoliopsida</taxon>
        <taxon>eudicotyledons</taxon>
        <taxon>Gunneridae</taxon>
        <taxon>Pentapetalae</taxon>
        <taxon>rosids</taxon>
        <taxon>fabids</taxon>
        <taxon>Rosales</taxon>
        <taxon>Cannabaceae</taxon>
        <taxon>Trema</taxon>
    </lineage>
</organism>
<comment type="caution">
    <text evidence="1">The sequence shown here is derived from an EMBL/GenBank/DDBJ whole genome shotgun (WGS) entry which is preliminary data.</text>
</comment>
<evidence type="ECO:0000313" key="1">
    <source>
        <dbReference type="EMBL" id="PON84112.1"/>
    </source>
</evidence>
<dbReference type="InParanoid" id="A0A2P5EF17"/>
<gene>
    <name evidence="1" type="ORF">TorRG33x02_201220</name>
</gene>
<protein>
    <submittedName>
        <fullName evidence="1">Uncharacterized protein</fullName>
    </submittedName>
</protein>
<accession>A0A2P5EF17</accession>
<dbReference type="Proteomes" id="UP000237000">
    <property type="component" value="Unassembled WGS sequence"/>
</dbReference>
<proteinExistence type="predicted"/>